<evidence type="ECO:0000313" key="1">
    <source>
        <dbReference type="EMBL" id="MEX0409753.1"/>
    </source>
</evidence>
<evidence type="ECO:0000313" key="2">
    <source>
        <dbReference type="Proteomes" id="UP001556692"/>
    </source>
</evidence>
<accession>A0ABV3SSG9</accession>
<keyword evidence="2" id="KW-1185">Reference proteome</keyword>
<sequence>MAKSELKGRRRGDEEHVIARIRGYQYQAAKQMRNFHVKRMLALKLGPLEMQ</sequence>
<organism evidence="1 2">
    <name type="scientific">Aquibium pacificus</name>
    <dbReference type="NCBI Taxonomy" id="3153579"/>
    <lineage>
        <taxon>Bacteria</taxon>
        <taxon>Pseudomonadati</taxon>
        <taxon>Pseudomonadota</taxon>
        <taxon>Alphaproteobacteria</taxon>
        <taxon>Hyphomicrobiales</taxon>
        <taxon>Phyllobacteriaceae</taxon>
        <taxon>Aquibium</taxon>
    </lineage>
</organism>
<comment type="caution">
    <text evidence="1">The sequence shown here is derived from an EMBL/GenBank/DDBJ whole genome shotgun (WGS) entry which is preliminary data.</text>
</comment>
<evidence type="ECO:0008006" key="3">
    <source>
        <dbReference type="Google" id="ProtNLM"/>
    </source>
</evidence>
<reference evidence="1 2" key="1">
    <citation type="submission" date="2024-05" db="EMBL/GenBank/DDBJ databases">
        <authorList>
            <person name="Jiang F."/>
        </authorList>
    </citation>
    <scope>NUCLEOTIDE SEQUENCE [LARGE SCALE GENOMIC DNA]</scope>
    <source>
        <strain evidence="1 2">LZ166</strain>
    </source>
</reference>
<dbReference type="RefSeq" id="WP_367957619.1">
    <property type="nucleotide sequence ID" value="NZ_JBDPGJ010000012.1"/>
</dbReference>
<protein>
    <recommendedName>
        <fullName evidence="3">Transposase</fullName>
    </recommendedName>
</protein>
<dbReference type="EMBL" id="JBDPGJ010000012">
    <property type="protein sequence ID" value="MEX0409753.1"/>
    <property type="molecule type" value="Genomic_DNA"/>
</dbReference>
<gene>
    <name evidence="1" type="ORF">ABGN05_29385</name>
</gene>
<proteinExistence type="predicted"/>
<name>A0ABV3SSG9_9HYPH</name>
<dbReference type="Proteomes" id="UP001556692">
    <property type="component" value="Unassembled WGS sequence"/>
</dbReference>